<organism evidence="1 2">
    <name type="scientific">Oedothorax gibbosus</name>
    <dbReference type="NCBI Taxonomy" id="931172"/>
    <lineage>
        <taxon>Eukaryota</taxon>
        <taxon>Metazoa</taxon>
        <taxon>Ecdysozoa</taxon>
        <taxon>Arthropoda</taxon>
        <taxon>Chelicerata</taxon>
        <taxon>Arachnida</taxon>
        <taxon>Araneae</taxon>
        <taxon>Araneomorphae</taxon>
        <taxon>Entelegynae</taxon>
        <taxon>Araneoidea</taxon>
        <taxon>Linyphiidae</taxon>
        <taxon>Erigoninae</taxon>
        <taxon>Oedothorax</taxon>
    </lineage>
</organism>
<dbReference type="AlphaFoldDB" id="A0AAV6VTK1"/>
<accession>A0AAV6VTK1</accession>
<evidence type="ECO:0000313" key="1">
    <source>
        <dbReference type="EMBL" id="KAG8199113.1"/>
    </source>
</evidence>
<reference evidence="1 2" key="1">
    <citation type="journal article" date="2022" name="Nat. Ecol. Evol.">
        <title>A masculinizing supergene underlies an exaggerated male reproductive morph in a spider.</title>
        <authorList>
            <person name="Hendrickx F."/>
            <person name="De Corte Z."/>
            <person name="Sonet G."/>
            <person name="Van Belleghem S.M."/>
            <person name="Kostlbacher S."/>
            <person name="Vangestel C."/>
        </authorList>
    </citation>
    <scope>NUCLEOTIDE SEQUENCE [LARGE SCALE GENOMIC DNA]</scope>
    <source>
        <strain evidence="1">W744_W776</strain>
    </source>
</reference>
<gene>
    <name evidence="1" type="ORF">JTE90_016250</name>
</gene>
<protein>
    <submittedName>
        <fullName evidence="1">Uncharacterized protein</fullName>
    </submittedName>
</protein>
<name>A0AAV6VTK1_9ARAC</name>
<evidence type="ECO:0000313" key="2">
    <source>
        <dbReference type="Proteomes" id="UP000827092"/>
    </source>
</evidence>
<dbReference type="EMBL" id="JAFNEN010000031">
    <property type="protein sequence ID" value="KAG8199113.1"/>
    <property type="molecule type" value="Genomic_DNA"/>
</dbReference>
<comment type="caution">
    <text evidence="1">The sequence shown here is derived from an EMBL/GenBank/DDBJ whole genome shotgun (WGS) entry which is preliminary data.</text>
</comment>
<sequence length="95" mass="10917">MYSVGVLVGFRKIGNGVMFYRAALIRYRRQHLSRLATQFDIRVSPYPSRRNAPQNSLLLVNPWPDYNTNTVLYQSLAIGKTYLDLNNILGLNNRA</sequence>
<dbReference type="Proteomes" id="UP000827092">
    <property type="component" value="Unassembled WGS sequence"/>
</dbReference>
<proteinExistence type="predicted"/>
<keyword evidence="2" id="KW-1185">Reference proteome</keyword>